<evidence type="ECO:0000313" key="5">
    <source>
        <dbReference type="EMBL" id="WNO52682.1"/>
    </source>
</evidence>
<feature type="signal peptide" evidence="3">
    <location>
        <begin position="1"/>
        <end position="29"/>
    </location>
</feature>
<feature type="domain" description="Carboxylesterase type B" evidence="4">
    <location>
        <begin position="33"/>
        <end position="502"/>
    </location>
</feature>
<keyword evidence="2 3" id="KW-0378">Hydrolase</keyword>
<dbReference type="EC" id="3.1.1.-" evidence="3"/>
<name>A0ABZ0B616_9SPHN</name>
<evidence type="ECO:0000256" key="2">
    <source>
        <dbReference type="ARBA" id="ARBA00022801"/>
    </source>
</evidence>
<evidence type="ECO:0000313" key="6">
    <source>
        <dbReference type="Proteomes" id="UP001302249"/>
    </source>
</evidence>
<dbReference type="PROSITE" id="PS00122">
    <property type="entry name" value="CARBOXYLESTERASE_B_1"/>
    <property type="match status" value="1"/>
</dbReference>
<dbReference type="Proteomes" id="UP001302249">
    <property type="component" value="Chromosome"/>
</dbReference>
<reference evidence="5 6" key="1">
    <citation type="submission" date="2023-09" db="EMBL/GenBank/DDBJ databases">
        <authorList>
            <person name="Rey-Velasco X."/>
        </authorList>
    </citation>
    <scope>NUCLEOTIDE SEQUENCE [LARGE SCALE GENOMIC DNA]</scope>
    <source>
        <strain evidence="5 6">W311</strain>
    </source>
</reference>
<comment type="similarity">
    <text evidence="1 3">Belongs to the type-B carboxylesterase/lipase family.</text>
</comment>
<protein>
    <recommendedName>
        <fullName evidence="3">Carboxylic ester hydrolase</fullName>
        <ecNumber evidence="3">3.1.1.-</ecNumber>
    </recommendedName>
</protein>
<dbReference type="InterPro" id="IPR019826">
    <property type="entry name" value="Carboxylesterase_B_AS"/>
</dbReference>
<dbReference type="PROSITE" id="PS00941">
    <property type="entry name" value="CARBOXYLESTERASE_B_2"/>
    <property type="match status" value="1"/>
</dbReference>
<organism evidence="5 6">
    <name type="scientific">Stakelama saccharophila</name>
    <dbReference type="NCBI Taxonomy" id="3075605"/>
    <lineage>
        <taxon>Bacteria</taxon>
        <taxon>Pseudomonadati</taxon>
        <taxon>Pseudomonadota</taxon>
        <taxon>Alphaproteobacteria</taxon>
        <taxon>Sphingomonadales</taxon>
        <taxon>Sphingomonadaceae</taxon>
        <taxon>Stakelama</taxon>
    </lineage>
</organism>
<dbReference type="RefSeq" id="WP_313913384.1">
    <property type="nucleotide sequence ID" value="NZ_CP135076.1"/>
</dbReference>
<keyword evidence="3" id="KW-0732">Signal</keyword>
<evidence type="ECO:0000259" key="4">
    <source>
        <dbReference type="Pfam" id="PF00135"/>
    </source>
</evidence>
<keyword evidence="6" id="KW-1185">Reference proteome</keyword>
<feature type="chain" id="PRO_5044996291" description="Carboxylic ester hydrolase" evidence="3">
    <location>
        <begin position="30"/>
        <end position="553"/>
    </location>
</feature>
<dbReference type="Pfam" id="PF00135">
    <property type="entry name" value="COesterase"/>
    <property type="match status" value="1"/>
</dbReference>
<evidence type="ECO:0000256" key="1">
    <source>
        <dbReference type="ARBA" id="ARBA00005964"/>
    </source>
</evidence>
<gene>
    <name evidence="5" type="ORF">RPR59_09415</name>
</gene>
<sequence length="553" mass="59683">MTPCSLFGSLPGWTASMLLAVAALTSAHAAERPVATIAQGRLAGTAEDGLRIFKGIPYALPPTGERRWKPPMAPVHWQGTRDAAAFGPSCIQPPVPANSIYFDPPQRTSEDCLTLNIWAPADAKDAPVIVWIHGGSLRIGGSAEPMYDGAAFARRGVVFVSINYRLGVLGWLALPGLSAESPDHVSGNYGLLDQIAALKWVRGNIAVFGGNAKNVTVMGESAGALSVSYLLTSPLARGLFDKAIAQSTNTRAVPALDRSVFGLPSAETIGSEVAAKIGAGNLKALRAMDAKILTRAATAARFVPQGTVDGRVLPHQVVETFDRGEQAKVPLLAGFNSGELRSQRVFLPPAPADAIAYEAAIRKGYGDLAPRFLRLYPASDIENSMLATLRDAIYGWATERMVRKQSEAGLPAYLYIFDHCYPAARERDLCAFHASELPYLFDQIGADAALPPNWPRPTGAEEARLSSAMIDYWISFARTARPARRGLPVWKSYSRGQSYMRFSGVPDPGRDPLPGMFEMQEELVKRRRHSGQQWFVNVGISAPPMTGPSCQQR</sequence>
<dbReference type="Gene3D" id="3.40.50.1820">
    <property type="entry name" value="alpha/beta hydrolase"/>
    <property type="match status" value="1"/>
</dbReference>
<dbReference type="SUPFAM" id="SSF53474">
    <property type="entry name" value="alpha/beta-Hydrolases"/>
    <property type="match status" value="1"/>
</dbReference>
<dbReference type="InterPro" id="IPR050309">
    <property type="entry name" value="Type-B_Carboxylest/Lipase"/>
</dbReference>
<dbReference type="PANTHER" id="PTHR11559">
    <property type="entry name" value="CARBOXYLESTERASE"/>
    <property type="match status" value="1"/>
</dbReference>
<accession>A0ABZ0B616</accession>
<dbReference type="InterPro" id="IPR002018">
    <property type="entry name" value="CarbesteraseB"/>
</dbReference>
<dbReference type="InterPro" id="IPR019819">
    <property type="entry name" value="Carboxylesterase_B_CS"/>
</dbReference>
<dbReference type="EMBL" id="CP135076">
    <property type="protein sequence ID" value="WNO52682.1"/>
    <property type="molecule type" value="Genomic_DNA"/>
</dbReference>
<dbReference type="InterPro" id="IPR029058">
    <property type="entry name" value="AB_hydrolase_fold"/>
</dbReference>
<evidence type="ECO:0000256" key="3">
    <source>
        <dbReference type="RuleBase" id="RU361235"/>
    </source>
</evidence>
<proteinExistence type="inferred from homology"/>